<accession>A0A8C3R0H1</accession>
<dbReference type="InterPro" id="IPR009003">
    <property type="entry name" value="Peptidase_S1_PA"/>
</dbReference>
<dbReference type="PANTHER" id="PTHR24252">
    <property type="entry name" value="ACROSIN-RELATED"/>
    <property type="match status" value="1"/>
</dbReference>
<dbReference type="CDD" id="cd00190">
    <property type="entry name" value="Tryp_SPc"/>
    <property type="match status" value="1"/>
</dbReference>
<keyword evidence="1" id="KW-0645">Protease</keyword>
<name>A0A8C3R0H1_9PASS</name>
<dbReference type="FunFam" id="2.40.10.10:FF:000068">
    <property type="entry name" value="transmembrane protease serine 2"/>
    <property type="match status" value="1"/>
</dbReference>
<evidence type="ECO:0000313" key="6">
    <source>
        <dbReference type="Ensembl" id="ENSCRFP00000014153.1"/>
    </source>
</evidence>
<dbReference type="InterPro" id="IPR001314">
    <property type="entry name" value="Peptidase_S1A"/>
</dbReference>
<dbReference type="Pfam" id="PF00089">
    <property type="entry name" value="Trypsin"/>
    <property type="match status" value="1"/>
</dbReference>
<evidence type="ECO:0000259" key="5">
    <source>
        <dbReference type="PROSITE" id="PS50240"/>
    </source>
</evidence>
<evidence type="ECO:0000256" key="1">
    <source>
        <dbReference type="ARBA" id="ARBA00022670"/>
    </source>
</evidence>
<keyword evidence="4" id="KW-1015">Disulfide bond</keyword>
<dbReference type="PRINTS" id="PR00722">
    <property type="entry name" value="CHYMOTRYPSIN"/>
</dbReference>
<dbReference type="InterPro" id="IPR043504">
    <property type="entry name" value="Peptidase_S1_PA_chymotrypsin"/>
</dbReference>
<reference evidence="6" key="2">
    <citation type="submission" date="2025-09" db="UniProtKB">
        <authorList>
            <consortium name="Ensembl"/>
        </authorList>
    </citation>
    <scope>IDENTIFICATION</scope>
</reference>
<dbReference type="InterPro" id="IPR018114">
    <property type="entry name" value="TRYPSIN_HIS"/>
</dbReference>
<dbReference type="PANTHER" id="PTHR24252:SF7">
    <property type="entry name" value="HYALIN"/>
    <property type="match status" value="1"/>
</dbReference>
<evidence type="ECO:0000256" key="3">
    <source>
        <dbReference type="ARBA" id="ARBA00022825"/>
    </source>
</evidence>
<dbReference type="AlphaFoldDB" id="A0A8C3R0H1"/>
<evidence type="ECO:0000256" key="4">
    <source>
        <dbReference type="ARBA" id="ARBA00023157"/>
    </source>
</evidence>
<reference evidence="6" key="1">
    <citation type="submission" date="2025-08" db="UniProtKB">
        <authorList>
            <consortium name="Ensembl"/>
        </authorList>
    </citation>
    <scope>IDENTIFICATION</scope>
</reference>
<dbReference type="PROSITE" id="PS00134">
    <property type="entry name" value="TRYPSIN_HIS"/>
    <property type="match status" value="1"/>
</dbReference>
<keyword evidence="7" id="KW-1185">Reference proteome</keyword>
<keyword evidence="2" id="KW-0378">Hydrolase</keyword>
<dbReference type="InterPro" id="IPR001254">
    <property type="entry name" value="Trypsin_dom"/>
</dbReference>
<dbReference type="Ensembl" id="ENSCRFT00000014651.1">
    <property type="protein sequence ID" value="ENSCRFP00000014153.1"/>
    <property type="gene ID" value="ENSCRFG00000010923.1"/>
</dbReference>
<dbReference type="Proteomes" id="UP000694396">
    <property type="component" value="Unplaced"/>
</dbReference>
<organism evidence="6 7">
    <name type="scientific">Cyanoderma ruficeps</name>
    <name type="common">rufous-capped babbler</name>
    <dbReference type="NCBI Taxonomy" id="181631"/>
    <lineage>
        <taxon>Eukaryota</taxon>
        <taxon>Metazoa</taxon>
        <taxon>Chordata</taxon>
        <taxon>Craniata</taxon>
        <taxon>Vertebrata</taxon>
        <taxon>Euteleostomi</taxon>
        <taxon>Archelosauria</taxon>
        <taxon>Archosauria</taxon>
        <taxon>Dinosauria</taxon>
        <taxon>Saurischia</taxon>
        <taxon>Theropoda</taxon>
        <taxon>Coelurosauria</taxon>
        <taxon>Aves</taxon>
        <taxon>Neognathae</taxon>
        <taxon>Neoaves</taxon>
        <taxon>Telluraves</taxon>
        <taxon>Australaves</taxon>
        <taxon>Passeriformes</taxon>
        <taxon>Sylvioidea</taxon>
        <taxon>Timaliidae</taxon>
        <taxon>Cyanoderma</taxon>
    </lineage>
</organism>
<dbReference type="PROSITE" id="PS50240">
    <property type="entry name" value="TRYPSIN_DOM"/>
    <property type="match status" value="1"/>
</dbReference>
<evidence type="ECO:0000256" key="2">
    <source>
        <dbReference type="ARBA" id="ARBA00022801"/>
    </source>
</evidence>
<dbReference type="SMART" id="SM00020">
    <property type="entry name" value="Tryp_SPc"/>
    <property type="match status" value="1"/>
</dbReference>
<keyword evidence="3" id="KW-0720">Serine protease</keyword>
<dbReference type="GO" id="GO:0004252">
    <property type="term" value="F:serine-type endopeptidase activity"/>
    <property type="evidence" value="ECO:0007669"/>
    <property type="project" value="InterPro"/>
</dbReference>
<protein>
    <submittedName>
        <fullName evidence="6">Serine protease 55</fullName>
    </submittedName>
</protein>
<dbReference type="GO" id="GO:0006508">
    <property type="term" value="P:proteolysis"/>
    <property type="evidence" value="ECO:0007669"/>
    <property type="project" value="UniProtKB-KW"/>
</dbReference>
<dbReference type="Gene3D" id="2.40.10.10">
    <property type="entry name" value="Trypsin-like serine proteases"/>
    <property type="match status" value="1"/>
</dbReference>
<proteinExistence type="predicted"/>
<feature type="domain" description="Peptidase S1" evidence="5">
    <location>
        <begin position="28"/>
        <end position="243"/>
    </location>
</feature>
<evidence type="ECO:0000313" key="7">
    <source>
        <dbReference type="Proteomes" id="UP000694396"/>
    </source>
</evidence>
<sequence length="290" mass="32117">MCPKCPFLHPGCGLRPSYESFQTTGKRIGTGTDVQPGEFPWLVSIQSHGKHICGGTIISALWILTAAHCFGSPGTLRGVTFLLLEHSPDSLILHEEFNRSSLQNDIALILLSNPIEFSHEKIPVCLPFMCDKDTWQHCWVAALENTSAGEGQSLNTDLRLRRRLDGIASLPCSRTRCDNSRGDSHKASGIPRCSHVDSGGPLVCSYWNTMKWFQVGIISGGRPSHRILTPVYSYQDWIEMETAIRGKPFFTEGVDSGAHLRVARSRAGTQVVFLEHCLLLFTFLIAIKLP</sequence>
<dbReference type="SUPFAM" id="SSF50494">
    <property type="entry name" value="Trypsin-like serine proteases"/>
    <property type="match status" value="1"/>
</dbReference>